<evidence type="ECO:0000313" key="9">
    <source>
        <dbReference type="Proteomes" id="UP000230775"/>
    </source>
</evidence>
<dbReference type="InterPro" id="IPR038570">
    <property type="entry name" value="HicA_sf"/>
</dbReference>
<dbReference type="SUPFAM" id="SSF54786">
    <property type="entry name" value="YcfA/nrd intein domain"/>
    <property type="match status" value="1"/>
</dbReference>
<dbReference type="EMBL" id="PEZI01000074">
    <property type="protein sequence ID" value="PIS14262.1"/>
    <property type="molecule type" value="Genomic_DNA"/>
</dbReference>
<dbReference type="Pfam" id="PF07927">
    <property type="entry name" value="HicA_toxin"/>
    <property type="match status" value="1"/>
</dbReference>
<accession>A0A2H0WNN4</accession>
<dbReference type="Proteomes" id="UP000230775">
    <property type="component" value="Unassembled WGS sequence"/>
</dbReference>
<keyword evidence="4" id="KW-0255">Endonuclease</keyword>
<evidence type="ECO:0008006" key="10">
    <source>
        <dbReference type="Google" id="ProtNLM"/>
    </source>
</evidence>
<evidence type="ECO:0000256" key="2">
    <source>
        <dbReference type="ARBA" id="ARBA00022649"/>
    </source>
</evidence>
<organism evidence="8 9">
    <name type="scientific">Candidatus Shapirobacteria bacterium CG09_land_8_20_14_0_10_39_12</name>
    <dbReference type="NCBI Taxonomy" id="1974885"/>
    <lineage>
        <taxon>Bacteria</taxon>
        <taxon>Candidatus Shapironibacteriota</taxon>
    </lineage>
</organism>
<dbReference type="AlphaFoldDB" id="A0A2H0WNN4"/>
<evidence type="ECO:0000256" key="5">
    <source>
        <dbReference type="ARBA" id="ARBA00022801"/>
    </source>
</evidence>
<keyword evidence="7" id="KW-0346">Stress response</keyword>
<dbReference type="GO" id="GO:0003729">
    <property type="term" value="F:mRNA binding"/>
    <property type="evidence" value="ECO:0007669"/>
    <property type="project" value="InterPro"/>
</dbReference>
<dbReference type="GO" id="GO:0016787">
    <property type="term" value="F:hydrolase activity"/>
    <property type="evidence" value="ECO:0007669"/>
    <property type="project" value="UniProtKB-KW"/>
</dbReference>
<reference evidence="9" key="1">
    <citation type="submission" date="2017-09" db="EMBL/GenBank/DDBJ databases">
        <title>Depth-based differentiation of microbial function through sediment-hosted aquifers and enrichment of novel symbionts in the deep terrestrial subsurface.</title>
        <authorList>
            <person name="Probst A.J."/>
            <person name="Ladd B."/>
            <person name="Jarett J.K."/>
            <person name="Geller-Mcgrath D.E."/>
            <person name="Sieber C.M.K."/>
            <person name="Emerson J.B."/>
            <person name="Anantharaman K."/>
            <person name="Thomas B.C."/>
            <person name="Malmstrom R."/>
            <person name="Stieglmeier M."/>
            <person name="Klingl A."/>
            <person name="Woyke T."/>
            <person name="Ryan C.M."/>
            <person name="Banfield J.F."/>
        </authorList>
    </citation>
    <scope>NUCLEOTIDE SEQUENCE [LARGE SCALE GENOMIC DNA]</scope>
</reference>
<keyword evidence="2" id="KW-1277">Toxin-antitoxin system</keyword>
<proteinExistence type="inferred from homology"/>
<comment type="caution">
    <text evidence="8">The sequence shown here is derived from an EMBL/GenBank/DDBJ whole genome shotgun (WGS) entry which is preliminary data.</text>
</comment>
<dbReference type="InterPro" id="IPR012933">
    <property type="entry name" value="HicA_mRNA_interferase"/>
</dbReference>
<evidence type="ECO:0000256" key="6">
    <source>
        <dbReference type="ARBA" id="ARBA00022884"/>
    </source>
</evidence>
<protein>
    <recommendedName>
        <fullName evidence="10">Toxin HicA</fullName>
    </recommendedName>
</protein>
<dbReference type="GO" id="GO:0004519">
    <property type="term" value="F:endonuclease activity"/>
    <property type="evidence" value="ECO:0007669"/>
    <property type="project" value="UniProtKB-KW"/>
</dbReference>
<keyword evidence="3" id="KW-0540">Nuclease</keyword>
<evidence type="ECO:0000256" key="3">
    <source>
        <dbReference type="ARBA" id="ARBA00022722"/>
    </source>
</evidence>
<sequence>MPKLAPLKPKEVEQILLKNGFVLNVQHGSHRQYFNPKTKAHATIPFHSRDLAMGTLRSIVRQSLLPIDKFRK</sequence>
<keyword evidence="5" id="KW-0378">Hydrolase</keyword>
<name>A0A2H0WNN4_9BACT</name>
<comment type="similarity">
    <text evidence="1">Belongs to the HicA mRNA interferase family.</text>
</comment>
<evidence type="ECO:0000256" key="7">
    <source>
        <dbReference type="ARBA" id="ARBA00023016"/>
    </source>
</evidence>
<dbReference type="Gene3D" id="3.30.920.30">
    <property type="entry name" value="Hypothetical protein"/>
    <property type="match status" value="1"/>
</dbReference>
<gene>
    <name evidence="8" type="ORF">COT64_03515</name>
</gene>
<evidence type="ECO:0000313" key="8">
    <source>
        <dbReference type="EMBL" id="PIS14262.1"/>
    </source>
</evidence>
<keyword evidence="6" id="KW-0694">RNA-binding</keyword>
<evidence type="ECO:0000256" key="4">
    <source>
        <dbReference type="ARBA" id="ARBA00022759"/>
    </source>
</evidence>
<evidence type="ECO:0000256" key="1">
    <source>
        <dbReference type="ARBA" id="ARBA00006620"/>
    </source>
</evidence>